<comment type="subcellular location">
    <subcellularLocation>
        <location evidence="1">Membrane</location>
        <topology evidence="1">Multi-pass membrane protein</topology>
    </subcellularLocation>
</comment>
<feature type="transmembrane region" description="Helical" evidence="7">
    <location>
        <begin position="623"/>
        <end position="649"/>
    </location>
</feature>
<feature type="domain" description="Major facilitator superfamily (MFS) profile" evidence="8">
    <location>
        <begin position="245"/>
        <end position="654"/>
    </location>
</feature>
<dbReference type="GeneID" id="106152713"/>
<feature type="transmembrane region" description="Helical" evidence="7">
    <location>
        <begin position="547"/>
        <end position="571"/>
    </location>
</feature>
<feature type="transmembrane region" description="Helical" evidence="7">
    <location>
        <begin position="446"/>
        <end position="463"/>
    </location>
</feature>
<feature type="region of interest" description="Disordered" evidence="6">
    <location>
        <begin position="207"/>
        <end position="238"/>
    </location>
</feature>
<evidence type="ECO:0000256" key="3">
    <source>
        <dbReference type="ARBA" id="ARBA00022692"/>
    </source>
</evidence>
<feature type="transmembrane region" description="Helical" evidence="7">
    <location>
        <begin position="405"/>
        <end position="425"/>
    </location>
</feature>
<evidence type="ECO:0000256" key="6">
    <source>
        <dbReference type="SAM" id="MobiDB-lite"/>
    </source>
</evidence>
<feature type="transmembrane region" description="Helical" evidence="7">
    <location>
        <begin position="283"/>
        <end position="303"/>
    </location>
</feature>
<evidence type="ECO:0000313" key="10">
    <source>
        <dbReference type="RefSeq" id="XP_013381874.1"/>
    </source>
</evidence>
<dbReference type="KEGG" id="lak:106152713"/>
<feature type="compositionally biased region" description="Polar residues" evidence="6">
    <location>
        <begin position="48"/>
        <end position="68"/>
    </location>
</feature>
<feature type="transmembrane region" description="Helical" evidence="7">
    <location>
        <begin position="310"/>
        <end position="329"/>
    </location>
</feature>
<dbReference type="InterPro" id="IPR020846">
    <property type="entry name" value="MFS_dom"/>
</dbReference>
<dbReference type="Gene3D" id="1.20.1250.20">
    <property type="entry name" value="MFS general substrate transporter like domains"/>
    <property type="match status" value="2"/>
</dbReference>
<keyword evidence="3 7" id="KW-0812">Transmembrane</keyword>
<evidence type="ECO:0000256" key="2">
    <source>
        <dbReference type="ARBA" id="ARBA00022448"/>
    </source>
</evidence>
<sequence length="689" mass="73494">MSDKEVIHSDDCSDVESTTKSIFSSGFIPQDAGDSFNSDCGVGDTKDINSITTERSRDTGSSTYTTGNAGIMSDVESPSAITTTTKDDNVYETMTVSSNNSSINKSIYNPSDNTAPQNNIHKVAAPNSSSITVTTGHNNVTPRTEIPNPQTNAPYMDMNPSPTTDAPYENLHPKDDGVVKGNTEKVYEDVYPGGLVTDNIQSSGGVVFKEPSEIQGASTYSEGSEGSGEKTEEPPTKWTTRQKLTVLTFALANLGATCCFSLLAPFFPDEAAKKGSTKTTTGLIFGCFELVIFISSPIFGALLTRIGSRFMYCAGIMVAGCCAILFGFLDGSPPGSVYVGMCFAVRIVEALGCSLYIVASWAIIAHTFPNEVSMLMGTLETFSGIGMMAGPALGGALYSLGGFRLPFFVMGSLVILIGLMSAALLPPQDDAPTERKNMLQLFKAPSIILSLILITVAAFGLGYMDPTLSQHLEKLDPSLKDKYWLIGIMFLIAPGMYAFTAPLWGYLADKTKRTKTMMIIGMIVGGTGFILMGPWQPIQNLFPNQKAPLWIAIVGLTVMGLGVGGALIPVFTDLFEEASYLGFPETFETQGMISGITSSAFSLGAFLGPTIGGLLTERLPFEMAAAIVGGCSFTVALLYLVYIIIFYCVMGGRKKDQVGTEEERQSLLPPEPVVKYNPGAVNAEGSLHV</sequence>
<dbReference type="InParanoid" id="A0A1S3H9S5"/>
<evidence type="ECO:0000256" key="5">
    <source>
        <dbReference type="ARBA" id="ARBA00023136"/>
    </source>
</evidence>
<keyword evidence="5 7" id="KW-0472">Membrane</keyword>
<gene>
    <name evidence="10" type="primary">LOC106152713</name>
</gene>
<keyword evidence="4 7" id="KW-1133">Transmembrane helix</keyword>
<evidence type="ECO:0000259" key="8">
    <source>
        <dbReference type="PROSITE" id="PS50850"/>
    </source>
</evidence>
<dbReference type="OrthoDB" id="497880at2759"/>
<accession>A0A1S3H9S5</accession>
<dbReference type="Proteomes" id="UP000085678">
    <property type="component" value="Unplaced"/>
</dbReference>
<feature type="region of interest" description="Disordered" evidence="6">
    <location>
        <begin position="130"/>
        <end position="153"/>
    </location>
</feature>
<dbReference type="InterPro" id="IPR011701">
    <property type="entry name" value="MFS"/>
</dbReference>
<dbReference type="AlphaFoldDB" id="A0A1S3H9S5"/>
<dbReference type="OMA" id="FAIYVEQ"/>
<feature type="transmembrane region" description="Helical" evidence="7">
    <location>
        <begin position="375"/>
        <end position="399"/>
    </location>
</feature>
<evidence type="ECO:0000313" key="9">
    <source>
        <dbReference type="Proteomes" id="UP000085678"/>
    </source>
</evidence>
<dbReference type="PANTHER" id="PTHR23506">
    <property type="entry name" value="GH10249P"/>
    <property type="match status" value="1"/>
</dbReference>
<feature type="transmembrane region" description="Helical" evidence="7">
    <location>
        <begin position="592"/>
        <end position="611"/>
    </location>
</feature>
<dbReference type="SUPFAM" id="SSF103473">
    <property type="entry name" value="MFS general substrate transporter"/>
    <property type="match status" value="1"/>
</dbReference>
<protein>
    <submittedName>
        <fullName evidence="10">MFS-type transporter SLC18B1</fullName>
    </submittedName>
</protein>
<dbReference type="GO" id="GO:0016020">
    <property type="term" value="C:membrane"/>
    <property type="evidence" value="ECO:0007669"/>
    <property type="project" value="UniProtKB-SubCell"/>
</dbReference>
<dbReference type="InterPro" id="IPR050930">
    <property type="entry name" value="MFS_Vesicular_Transporter"/>
</dbReference>
<dbReference type="CDD" id="cd17385">
    <property type="entry name" value="MFS_SLC18B1"/>
    <property type="match status" value="1"/>
</dbReference>
<dbReference type="InterPro" id="IPR036259">
    <property type="entry name" value="MFS_trans_sf"/>
</dbReference>
<evidence type="ECO:0000256" key="1">
    <source>
        <dbReference type="ARBA" id="ARBA00004141"/>
    </source>
</evidence>
<name>A0A1S3H9S5_LINAN</name>
<dbReference type="GO" id="GO:0022857">
    <property type="term" value="F:transmembrane transporter activity"/>
    <property type="evidence" value="ECO:0007669"/>
    <property type="project" value="InterPro"/>
</dbReference>
<proteinExistence type="predicted"/>
<evidence type="ECO:0000256" key="7">
    <source>
        <dbReference type="SAM" id="Phobius"/>
    </source>
</evidence>
<feature type="transmembrane region" description="Helical" evidence="7">
    <location>
        <begin position="335"/>
        <end position="363"/>
    </location>
</feature>
<feature type="transmembrane region" description="Helical" evidence="7">
    <location>
        <begin position="483"/>
        <end position="504"/>
    </location>
</feature>
<feature type="region of interest" description="Disordered" evidence="6">
    <location>
        <begin position="24"/>
        <end position="86"/>
    </location>
</feature>
<organism evidence="9 10">
    <name type="scientific">Lingula anatina</name>
    <name type="common">Brachiopod</name>
    <name type="synonym">Lingula unguis</name>
    <dbReference type="NCBI Taxonomy" id="7574"/>
    <lineage>
        <taxon>Eukaryota</taxon>
        <taxon>Metazoa</taxon>
        <taxon>Spiralia</taxon>
        <taxon>Lophotrochozoa</taxon>
        <taxon>Brachiopoda</taxon>
        <taxon>Linguliformea</taxon>
        <taxon>Lingulata</taxon>
        <taxon>Lingulida</taxon>
        <taxon>Linguloidea</taxon>
        <taxon>Lingulidae</taxon>
        <taxon>Lingula</taxon>
    </lineage>
</organism>
<feature type="transmembrane region" description="Helical" evidence="7">
    <location>
        <begin position="516"/>
        <end position="535"/>
    </location>
</feature>
<dbReference type="RefSeq" id="XP_013381874.1">
    <property type="nucleotide sequence ID" value="XM_013526420.1"/>
</dbReference>
<keyword evidence="9" id="KW-1185">Reference proteome</keyword>
<evidence type="ECO:0000256" key="4">
    <source>
        <dbReference type="ARBA" id="ARBA00022989"/>
    </source>
</evidence>
<keyword evidence="2" id="KW-0813">Transport</keyword>
<reference evidence="10" key="1">
    <citation type="submission" date="2025-08" db="UniProtKB">
        <authorList>
            <consortium name="RefSeq"/>
        </authorList>
    </citation>
    <scope>IDENTIFICATION</scope>
    <source>
        <tissue evidence="10">Gonads</tissue>
    </source>
</reference>
<dbReference type="STRING" id="7574.A0A1S3H9S5"/>
<dbReference type="Pfam" id="PF07690">
    <property type="entry name" value="MFS_1"/>
    <property type="match status" value="1"/>
</dbReference>
<feature type="transmembrane region" description="Helical" evidence="7">
    <location>
        <begin position="244"/>
        <end position="263"/>
    </location>
</feature>
<dbReference type="PANTHER" id="PTHR23506:SF26">
    <property type="entry name" value="MFS-TYPE TRANSPORTER SLC18B1"/>
    <property type="match status" value="1"/>
</dbReference>
<dbReference type="PROSITE" id="PS50850">
    <property type="entry name" value="MFS"/>
    <property type="match status" value="1"/>
</dbReference>